<dbReference type="PANTHER" id="PTHR22600">
    <property type="entry name" value="BETA-HEXOSAMINIDASE"/>
    <property type="match status" value="1"/>
</dbReference>
<reference evidence="7" key="4">
    <citation type="submission" date="2019-03" db="UniProtKB">
        <authorList>
            <consortium name="EnsemblPlants"/>
        </authorList>
    </citation>
    <scope>IDENTIFICATION</scope>
</reference>
<evidence type="ECO:0000259" key="6">
    <source>
        <dbReference type="Pfam" id="PF00728"/>
    </source>
</evidence>
<evidence type="ECO:0000256" key="3">
    <source>
        <dbReference type="ARBA" id="ARBA00012663"/>
    </source>
</evidence>
<evidence type="ECO:0000313" key="7">
    <source>
        <dbReference type="EnsemblPlants" id="AET3Gv20896000.7"/>
    </source>
</evidence>
<dbReference type="Gene3D" id="3.20.20.80">
    <property type="entry name" value="Glycosidases"/>
    <property type="match status" value="1"/>
</dbReference>
<evidence type="ECO:0000256" key="1">
    <source>
        <dbReference type="ARBA" id="ARBA00001231"/>
    </source>
</evidence>
<dbReference type="PRINTS" id="PR00738">
    <property type="entry name" value="GLHYDRLASE20"/>
</dbReference>
<dbReference type="InterPro" id="IPR025705">
    <property type="entry name" value="Beta_hexosaminidase_sua/sub"/>
</dbReference>
<dbReference type="AlphaFoldDB" id="A0A453G5W4"/>
<comment type="similarity">
    <text evidence="2">Belongs to the glycosyl hydrolase 20 family.</text>
</comment>
<dbReference type="PANTHER" id="PTHR22600:SF56">
    <property type="entry name" value="BETA-HEXOSAMINIDASE"/>
    <property type="match status" value="1"/>
</dbReference>
<proteinExistence type="inferred from homology"/>
<dbReference type="GO" id="GO:0004563">
    <property type="term" value="F:beta-N-acetylhexosaminidase activity"/>
    <property type="evidence" value="ECO:0007669"/>
    <property type="project" value="UniProtKB-EC"/>
</dbReference>
<name>A0A453G5W4_AEGTS</name>
<organism evidence="7 8">
    <name type="scientific">Aegilops tauschii subsp. strangulata</name>
    <name type="common">Goatgrass</name>
    <dbReference type="NCBI Taxonomy" id="200361"/>
    <lineage>
        <taxon>Eukaryota</taxon>
        <taxon>Viridiplantae</taxon>
        <taxon>Streptophyta</taxon>
        <taxon>Embryophyta</taxon>
        <taxon>Tracheophyta</taxon>
        <taxon>Spermatophyta</taxon>
        <taxon>Magnoliopsida</taxon>
        <taxon>Liliopsida</taxon>
        <taxon>Poales</taxon>
        <taxon>Poaceae</taxon>
        <taxon>BOP clade</taxon>
        <taxon>Pooideae</taxon>
        <taxon>Triticodae</taxon>
        <taxon>Triticeae</taxon>
        <taxon>Triticinae</taxon>
        <taxon>Aegilops</taxon>
    </lineage>
</organism>
<accession>A0A453G5W4</accession>
<dbReference type="EnsemblPlants" id="AET3Gv20896000.7">
    <property type="protein sequence ID" value="AET3Gv20896000.7"/>
    <property type="gene ID" value="AET3Gv20896000"/>
</dbReference>
<dbReference type="GO" id="GO:0030203">
    <property type="term" value="P:glycosaminoglycan metabolic process"/>
    <property type="evidence" value="ECO:0007669"/>
    <property type="project" value="TreeGrafter"/>
</dbReference>
<dbReference type="GO" id="GO:0005975">
    <property type="term" value="P:carbohydrate metabolic process"/>
    <property type="evidence" value="ECO:0007669"/>
    <property type="project" value="InterPro"/>
</dbReference>
<keyword evidence="4" id="KW-0378">Hydrolase</keyword>
<dbReference type="InterPro" id="IPR017853">
    <property type="entry name" value="GH"/>
</dbReference>
<dbReference type="EC" id="3.2.1.52" evidence="3"/>
<dbReference type="Pfam" id="PF00728">
    <property type="entry name" value="Glyco_hydro_20"/>
    <property type="match status" value="1"/>
</dbReference>
<feature type="domain" description="Glycoside hydrolase family 20 catalytic" evidence="6">
    <location>
        <begin position="32"/>
        <end position="227"/>
    </location>
</feature>
<dbReference type="Gramene" id="AET3Gv20896000.7">
    <property type="protein sequence ID" value="AET3Gv20896000.7"/>
    <property type="gene ID" value="AET3Gv20896000"/>
</dbReference>
<evidence type="ECO:0000256" key="4">
    <source>
        <dbReference type="ARBA" id="ARBA00022801"/>
    </source>
</evidence>
<reference evidence="8" key="1">
    <citation type="journal article" date="2014" name="Science">
        <title>Ancient hybridizations among the ancestral genomes of bread wheat.</title>
        <authorList>
            <consortium name="International Wheat Genome Sequencing Consortium,"/>
            <person name="Marcussen T."/>
            <person name="Sandve S.R."/>
            <person name="Heier L."/>
            <person name="Spannagl M."/>
            <person name="Pfeifer M."/>
            <person name="Jakobsen K.S."/>
            <person name="Wulff B.B."/>
            <person name="Steuernagel B."/>
            <person name="Mayer K.F."/>
            <person name="Olsen O.A."/>
        </authorList>
    </citation>
    <scope>NUCLEOTIDE SEQUENCE [LARGE SCALE GENOMIC DNA]</scope>
    <source>
        <strain evidence="8">cv. AL8/78</strain>
    </source>
</reference>
<evidence type="ECO:0000256" key="2">
    <source>
        <dbReference type="ARBA" id="ARBA00006285"/>
    </source>
</evidence>
<comment type="catalytic activity">
    <reaction evidence="1">
        <text>Hydrolysis of terminal non-reducing N-acetyl-D-hexosamine residues in N-acetyl-beta-D-hexosaminides.</text>
        <dbReference type="EC" id="3.2.1.52"/>
    </reaction>
</comment>
<dbReference type="Proteomes" id="UP000015105">
    <property type="component" value="Chromosome 3D"/>
</dbReference>
<evidence type="ECO:0000313" key="8">
    <source>
        <dbReference type="Proteomes" id="UP000015105"/>
    </source>
</evidence>
<protein>
    <recommendedName>
        <fullName evidence="3">beta-N-acetylhexosaminidase</fullName>
        <ecNumber evidence="3">3.2.1.52</ecNumber>
    </recommendedName>
</protein>
<reference evidence="8" key="2">
    <citation type="journal article" date="2017" name="Nat. Plants">
        <title>The Aegilops tauschii genome reveals multiple impacts of transposons.</title>
        <authorList>
            <person name="Zhao G."/>
            <person name="Zou C."/>
            <person name="Li K."/>
            <person name="Wang K."/>
            <person name="Li T."/>
            <person name="Gao L."/>
            <person name="Zhang X."/>
            <person name="Wang H."/>
            <person name="Yang Z."/>
            <person name="Liu X."/>
            <person name="Jiang W."/>
            <person name="Mao L."/>
            <person name="Kong X."/>
            <person name="Jiao Y."/>
            <person name="Jia J."/>
        </authorList>
    </citation>
    <scope>NUCLEOTIDE SEQUENCE [LARGE SCALE GENOMIC DNA]</scope>
    <source>
        <strain evidence="8">cv. AL8/78</strain>
    </source>
</reference>
<dbReference type="SUPFAM" id="SSF51445">
    <property type="entry name" value="(Trans)glycosidases"/>
    <property type="match status" value="1"/>
</dbReference>
<reference evidence="7" key="3">
    <citation type="journal article" date="2017" name="Nature">
        <title>Genome sequence of the progenitor of the wheat D genome Aegilops tauschii.</title>
        <authorList>
            <person name="Luo M.C."/>
            <person name="Gu Y.Q."/>
            <person name="Puiu D."/>
            <person name="Wang H."/>
            <person name="Twardziok S.O."/>
            <person name="Deal K.R."/>
            <person name="Huo N."/>
            <person name="Zhu T."/>
            <person name="Wang L."/>
            <person name="Wang Y."/>
            <person name="McGuire P.E."/>
            <person name="Liu S."/>
            <person name="Long H."/>
            <person name="Ramasamy R.K."/>
            <person name="Rodriguez J.C."/>
            <person name="Van S.L."/>
            <person name="Yuan L."/>
            <person name="Wang Z."/>
            <person name="Xia Z."/>
            <person name="Xiao L."/>
            <person name="Anderson O.D."/>
            <person name="Ouyang S."/>
            <person name="Liang Y."/>
            <person name="Zimin A.V."/>
            <person name="Pertea G."/>
            <person name="Qi P."/>
            <person name="Bennetzen J.L."/>
            <person name="Dai X."/>
            <person name="Dawson M.W."/>
            <person name="Muller H.G."/>
            <person name="Kugler K."/>
            <person name="Rivarola-Duarte L."/>
            <person name="Spannagl M."/>
            <person name="Mayer K.F.X."/>
            <person name="Lu F.H."/>
            <person name="Bevan M.W."/>
            <person name="Leroy P."/>
            <person name="Li P."/>
            <person name="You F.M."/>
            <person name="Sun Q."/>
            <person name="Liu Z."/>
            <person name="Lyons E."/>
            <person name="Wicker T."/>
            <person name="Salzberg S.L."/>
            <person name="Devos K.M."/>
            <person name="Dvorak J."/>
        </authorList>
    </citation>
    <scope>NUCLEOTIDE SEQUENCE [LARGE SCALE GENOMIC DNA]</scope>
    <source>
        <strain evidence="7">cv. AL8/78</strain>
    </source>
</reference>
<dbReference type="GO" id="GO:0016020">
    <property type="term" value="C:membrane"/>
    <property type="evidence" value="ECO:0007669"/>
    <property type="project" value="TreeGrafter"/>
</dbReference>
<feature type="active site" description="Proton donor" evidence="5">
    <location>
        <position position="179"/>
    </location>
</feature>
<reference evidence="7" key="5">
    <citation type="journal article" date="2021" name="G3 (Bethesda)">
        <title>Aegilops tauschii genome assembly Aet v5.0 features greater sequence contiguity and improved annotation.</title>
        <authorList>
            <person name="Wang L."/>
            <person name="Zhu T."/>
            <person name="Rodriguez J.C."/>
            <person name="Deal K.R."/>
            <person name="Dubcovsky J."/>
            <person name="McGuire P.E."/>
            <person name="Lux T."/>
            <person name="Spannagl M."/>
            <person name="Mayer K.F.X."/>
            <person name="Baldrich P."/>
            <person name="Meyers B.C."/>
            <person name="Huo N."/>
            <person name="Gu Y.Q."/>
            <person name="Zhou H."/>
            <person name="Devos K.M."/>
            <person name="Bennetzen J.L."/>
            <person name="Unver T."/>
            <person name="Budak H."/>
            <person name="Gulick P.J."/>
            <person name="Galiba G."/>
            <person name="Kalapos B."/>
            <person name="Nelson D.R."/>
            <person name="Li P."/>
            <person name="You F.M."/>
            <person name="Luo M.C."/>
            <person name="Dvorak J."/>
        </authorList>
    </citation>
    <scope>NUCLEOTIDE SEQUENCE [LARGE SCALE GENOMIC DNA]</scope>
    <source>
        <strain evidence="7">cv. AL8/78</strain>
    </source>
</reference>
<evidence type="ECO:0000256" key="5">
    <source>
        <dbReference type="PIRSR" id="PIRSR625705-1"/>
    </source>
</evidence>
<dbReference type="InterPro" id="IPR015883">
    <property type="entry name" value="Glyco_hydro_20_cat"/>
</dbReference>
<keyword evidence="8" id="KW-1185">Reference proteome</keyword>
<sequence length="230" mass="26701">MQTFSQLCHFEFTSRLIGLNSAPWMISDAPRFPYRGLLIDTSRHYLPLATIKGVIDAMTYSKLNVLHWHIVDEQSFPIEIPSYPKLWNGSYSYSERYTMPDAIDIVRYAEKRGVNVLAEIDVPGHARSWGVGYPELWPSDSCREPLDVSNNFTFKVIDGILSDFSKVFKFKFVHLGGDEVNTSCWTETPHIKEWLNNNHMNVSDAYRYFVLRAQKIAISHGYEVINWYTY</sequence>